<keyword evidence="4" id="KW-0675">Receptor</keyword>
<dbReference type="Gene3D" id="2.60.40.10">
    <property type="entry name" value="Immunoglobulins"/>
    <property type="match status" value="1"/>
</dbReference>
<organism evidence="8 9">
    <name type="scientific">Knipowitschia caucasica</name>
    <name type="common">Caucasian dwarf goby</name>
    <name type="synonym">Pomatoschistus caucasicus</name>
    <dbReference type="NCBI Taxonomy" id="637954"/>
    <lineage>
        <taxon>Eukaryota</taxon>
        <taxon>Metazoa</taxon>
        <taxon>Chordata</taxon>
        <taxon>Craniata</taxon>
        <taxon>Vertebrata</taxon>
        <taxon>Euteleostomi</taxon>
        <taxon>Actinopterygii</taxon>
        <taxon>Neopterygii</taxon>
        <taxon>Teleostei</taxon>
        <taxon>Neoteleostei</taxon>
        <taxon>Acanthomorphata</taxon>
        <taxon>Gobiaria</taxon>
        <taxon>Gobiiformes</taxon>
        <taxon>Gobioidei</taxon>
        <taxon>Gobiidae</taxon>
        <taxon>Gobiinae</taxon>
        <taxon>Knipowitschia</taxon>
    </lineage>
</organism>
<keyword evidence="6" id="KW-0393">Immunoglobulin domain</keyword>
<evidence type="ECO:0000313" key="9">
    <source>
        <dbReference type="Proteomes" id="UP001497482"/>
    </source>
</evidence>
<dbReference type="InterPro" id="IPR036179">
    <property type="entry name" value="Ig-like_dom_sf"/>
</dbReference>
<dbReference type="EMBL" id="OZ035830">
    <property type="protein sequence ID" value="CAL1613494.1"/>
    <property type="molecule type" value="Genomic_DNA"/>
</dbReference>
<keyword evidence="3" id="KW-1015">Disulfide bond</keyword>
<keyword evidence="9" id="KW-1185">Reference proteome</keyword>
<dbReference type="Proteomes" id="UP001497482">
    <property type="component" value="Chromosome 8"/>
</dbReference>
<comment type="subcellular location">
    <subcellularLocation>
        <location evidence="1">Membrane</location>
        <topology evidence="1">Single-pass type I membrane protein</topology>
    </subcellularLocation>
</comment>
<dbReference type="Pfam" id="PF25609">
    <property type="entry name" value="Unc5_NetrinR_N"/>
    <property type="match status" value="1"/>
</dbReference>
<dbReference type="AlphaFoldDB" id="A0AAV2MJL2"/>
<evidence type="ECO:0000256" key="4">
    <source>
        <dbReference type="ARBA" id="ARBA00023170"/>
    </source>
</evidence>
<protein>
    <recommendedName>
        <fullName evidence="7">Netrin receptor UNC5A-D-like N-terminal domain-containing protein</fullName>
    </recommendedName>
</protein>
<evidence type="ECO:0000256" key="5">
    <source>
        <dbReference type="ARBA" id="ARBA00023180"/>
    </source>
</evidence>
<evidence type="ECO:0000256" key="3">
    <source>
        <dbReference type="ARBA" id="ARBA00023157"/>
    </source>
</evidence>
<evidence type="ECO:0000256" key="2">
    <source>
        <dbReference type="ARBA" id="ARBA00023136"/>
    </source>
</evidence>
<feature type="domain" description="Netrin receptor UNC5A-D-like N-terminal" evidence="7">
    <location>
        <begin position="23"/>
        <end position="71"/>
    </location>
</feature>
<evidence type="ECO:0000256" key="1">
    <source>
        <dbReference type="ARBA" id="ARBA00004479"/>
    </source>
</evidence>
<dbReference type="InterPro" id="IPR057755">
    <property type="entry name" value="UNC5A-D-like_N"/>
</dbReference>
<reference evidence="8 9" key="1">
    <citation type="submission" date="2024-04" db="EMBL/GenBank/DDBJ databases">
        <authorList>
            <person name="Waldvogel A.-M."/>
            <person name="Schoenle A."/>
        </authorList>
    </citation>
    <scope>NUCLEOTIDE SEQUENCE [LARGE SCALE GENOMIC DNA]</scope>
</reference>
<keyword evidence="5" id="KW-0325">Glycoprotein</keyword>
<evidence type="ECO:0000256" key="6">
    <source>
        <dbReference type="ARBA" id="ARBA00023319"/>
    </source>
</evidence>
<dbReference type="SUPFAM" id="SSF48726">
    <property type="entry name" value="Immunoglobulin"/>
    <property type="match status" value="1"/>
</dbReference>
<dbReference type="InterPro" id="IPR013783">
    <property type="entry name" value="Ig-like_fold"/>
</dbReference>
<evidence type="ECO:0000259" key="7">
    <source>
        <dbReference type="Pfam" id="PF25609"/>
    </source>
</evidence>
<keyword evidence="2" id="KW-0472">Membrane</keyword>
<evidence type="ECO:0000313" key="8">
    <source>
        <dbReference type="EMBL" id="CAL1613494.1"/>
    </source>
</evidence>
<sequence length="152" mass="16933">MRLKCGSEHAATSTLPSSFTDLFPHFLVEPQDEFIVKNKPVTLTCRSTPATQIYFKCNGEWVHQDDHLIERGTSLGPESELFSIDPSNTCLFNVSSALRTALMLLLIPPGCKHGLPRTPPLTRSRQVCRGGMKQNVHGSTECHCKKMKQLPL</sequence>
<gene>
    <name evidence="8" type="ORF">KC01_LOCUS39698</name>
</gene>
<accession>A0AAV2MJL2</accession>
<proteinExistence type="predicted"/>
<name>A0AAV2MJL2_KNICA</name>